<accession>A0A5C6A5H7</accession>
<dbReference type="InterPro" id="IPR050925">
    <property type="entry name" value="Rhomboid_protease_S54"/>
</dbReference>
<feature type="transmembrane region" description="Helical" evidence="5">
    <location>
        <begin position="90"/>
        <end position="112"/>
    </location>
</feature>
<sequence length="260" mass="28657">MLFPLYDRNPHARTPIVTLVLILANVICFWVSTQQGPGGFAKTVYERGFVPQRLTRLNDPQPVIAQQKLNDKQVMVVQLSTKAEEVYPTLISMMFLHGGWLHLISNMWMLWVFGDNVEDRLGRFVYPFFYIVGGLLAVLAHWAIAPMSTQPVIGASGAVAAVLGAYAVTFPGAKVRTLIFVGFPFLFDLPALLVLGAWFLLQTIAGVQGLGAPADIEASVAFWAHIGGFVAGVVLMPLLTVGAHPPDKDWRTESREMFEF</sequence>
<keyword evidence="4 5" id="KW-0472">Membrane</keyword>
<dbReference type="InterPro" id="IPR022764">
    <property type="entry name" value="Peptidase_S54_rhomboid_dom"/>
</dbReference>
<dbReference type="OrthoDB" id="9813074at2"/>
<dbReference type="Gene3D" id="1.20.1540.10">
    <property type="entry name" value="Rhomboid-like"/>
    <property type="match status" value="1"/>
</dbReference>
<dbReference type="AlphaFoldDB" id="A0A5C6A5H7"/>
<reference evidence="7 8" key="1">
    <citation type="submission" date="2019-02" db="EMBL/GenBank/DDBJ databases">
        <title>Deep-cultivation of Planctomycetes and their phenomic and genomic characterization uncovers novel biology.</title>
        <authorList>
            <person name="Wiegand S."/>
            <person name="Jogler M."/>
            <person name="Boedeker C."/>
            <person name="Pinto D."/>
            <person name="Vollmers J."/>
            <person name="Rivas-Marin E."/>
            <person name="Kohn T."/>
            <person name="Peeters S.H."/>
            <person name="Heuer A."/>
            <person name="Rast P."/>
            <person name="Oberbeckmann S."/>
            <person name="Bunk B."/>
            <person name="Jeske O."/>
            <person name="Meyerdierks A."/>
            <person name="Storesund J.E."/>
            <person name="Kallscheuer N."/>
            <person name="Luecker S."/>
            <person name="Lage O.M."/>
            <person name="Pohl T."/>
            <person name="Merkel B.J."/>
            <person name="Hornburger P."/>
            <person name="Mueller R.-W."/>
            <person name="Bruemmer F."/>
            <person name="Labrenz M."/>
            <person name="Spormann A.M."/>
            <person name="Op Den Camp H."/>
            <person name="Overmann J."/>
            <person name="Amann R."/>
            <person name="Jetten M.S.M."/>
            <person name="Mascher T."/>
            <person name="Medema M.H."/>
            <person name="Devos D.P."/>
            <person name="Kaster A.-K."/>
            <person name="Ovreas L."/>
            <person name="Rohde M."/>
            <person name="Galperin M.Y."/>
            <person name="Jogler C."/>
        </authorList>
    </citation>
    <scope>NUCLEOTIDE SEQUENCE [LARGE SCALE GENOMIC DNA]</scope>
    <source>
        <strain evidence="7 8">Pla108</strain>
    </source>
</reference>
<protein>
    <submittedName>
        <fullName evidence="7">Rhomboid family protein</fullName>
    </submittedName>
</protein>
<evidence type="ECO:0000256" key="5">
    <source>
        <dbReference type="SAM" id="Phobius"/>
    </source>
</evidence>
<keyword evidence="8" id="KW-1185">Reference proteome</keyword>
<proteinExistence type="predicted"/>
<dbReference type="Pfam" id="PF01694">
    <property type="entry name" value="Rhomboid"/>
    <property type="match status" value="1"/>
</dbReference>
<feature type="transmembrane region" description="Helical" evidence="5">
    <location>
        <begin position="124"/>
        <end position="145"/>
    </location>
</feature>
<keyword evidence="3 5" id="KW-1133">Transmembrane helix</keyword>
<feature type="transmembrane region" description="Helical" evidence="5">
    <location>
        <begin position="220"/>
        <end position="241"/>
    </location>
</feature>
<dbReference type="SUPFAM" id="SSF144091">
    <property type="entry name" value="Rhomboid-like"/>
    <property type="match status" value="1"/>
</dbReference>
<feature type="transmembrane region" description="Helical" evidence="5">
    <location>
        <begin position="12"/>
        <end position="32"/>
    </location>
</feature>
<dbReference type="InterPro" id="IPR035952">
    <property type="entry name" value="Rhomboid-like_sf"/>
</dbReference>
<feature type="transmembrane region" description="Helical" evidence="5">
    <location>
        <begin position="177"/>
        <end position="200"/>
    </location>
</feature>
<keyword evidence="2 5" id="KW-0812">Transmembrane</keyword>
<dbReference type="RefSeq" id="WP_146446303.1">
    <property type="nucleotide sequence ID" value="NZ_SJPR01000006.1"/>
</dbReference>
<evidence type="ECO:0000256" key="1">
    <source>
        <dbReference type="ARBA" id="ARBA00004141"/>
    </source>
</evidence>
<organism evidence="7 8">
    <name type="scientific">Botrimarina colliarenosi</name>
    <dbReference type="NCBI Taxonomy" id="2528001"/>
    <lineage>
        <taxon>Bacteria</taxon>
        <taxon>Pseudomonadati</taxon>
        <taxon>Planctomycetota</taxon>
        <taxon>Planctomycetia</taxon>
        <taxon>Pirellulales</taxon>
        <taxon>Lacipirellulaceae</taxon>
        <taxon>Botrimarina</taxon>
    </lineage>
</organism>
<feature type="transmembrane region" description="Helical" evidence="5">
    <location>
        <begin position="151"/>
        <end position="170"/>
    </location>
</feature>
<dbReference type="PANTHER" id="PTHR43731">
    <property type="entry name" value="RHOMBOID PROTEASE"/>
    <property type="match status" value="1"/>
</dbReference>
<name>A0A5C6A5H7_9BACT</name>
<dbReference type="Proteomes" id="UP000317421">
    <property type="component" value="Unassembled WGS sequence"/>
</dbReference>
<dbReference type="GO" id="GO:0016020">
    <property type="term" value="C:membrane"/>
    <property type="evidence" value="ECO:0007669"/>
    <property type="project" value="UniProtKB-SubCell"/>
</dbReference>
<evidence type="ECO:0000256" key="2">
    <source>
        <dbReference type="ARBA" id="ARBA00022692"/>
    </source>
</evidence>
<evidence type="ECO:0000259" key="6">
    <source>
        <dbReference type="Pfam" id="PF01694"/>
    </source>
</evidence>
<comment type="caution">
    <text evidence="7">The sequence shown here is derived from an EMBL/GenBank/DDBJ whole genome shotgun (WGS) entry which is preliminary data.</text>
</comment>
<gene>
    <name evidence="7" type="ORF">Pla108_35980</name>
</gene>
<dbReference type="GO" id="GO:0004252">
    <property type="term" value="F:serine-type endopeptidase activity"/>
    <property type="evidence" value="ECO:0007669"/>
    <property type="project" value="InterPro"/>
</dbReference>
<evidence type="ECO:0000256" key="4">
    <source>
        <dbReference type="ARBA" id="ARBA00023136"/>
    </source>
</evidence>
<evidence type="ECO:0000256" key="3">
    <source>
        <dbReference type="ARBA" id="ARBA00022989"/>
    </source>
</evidence>
<comment type="subcellular location">
    <subcellularLocation>
        <location evidence="1">Membrane</location>
        <topology evidence="1">Multi-pass membrane protein</topology>
    </subcellularLocation>
</comment>
<evidence type="ECO:0000313" key="7">
    <source>
        <dbReference type="EMBL" id="TWT94749.1"/>
    </source>
</evidence>
<feature type="domain" description="Peptidase S54 rhomboid" evidence="6">
    <location>
        <begin position="89"/>
        <end position="238"/>
    </location>
</feature>
<evidence type="ECO:0000313" key="8">
    <source>
        <dbReference type="Proteomes" id="UP000317421"/>
    </source>
</evidence>
<dbReference type="EMBL" id="SJPR01000006">
    <property type="protein sequence ID" value="TWT94749.1"/>
    <property type="molecule type" value="Genomic_DNA"/>
</dbReference>
<dbReference type="PANTHER" id="PTHR43731:SF26">
    <property type="entry name" value="RHOMBOID-LIKE PROTEIN 10, CHLOROPLASTIC"/>
    <property type="match status" value="1"/>
</dbReference>